<dbReference type="OrthoDB" id="194443at2759"/>
<comment type="catalytic activity">
    <reaction evidence="3">
        <text>a 5'-end (N(2),N(7)-dimethyl 5'-triphosphoguanosine)-ribonucleoside in snoRNA + S-adenosyl-L-methionine = a 5'-end (N(2),N(2),N(7)-trimethyl 5'-triphosphoguanosine)-ribonucleoside in snoRNA + S-adenosyl-L-homocysteine + H(+)</text>
        <dbReference type="Rhea" id="RHEA:78507"/>
        <dbReference type="Rhea" id="RHEA-COMP:19088"/>
        <dbReference type="Rhea" id="RHEA-COMP:19090"/>
        <dbReference type="ChEBI" id="CHEBI:15378"/>
        <dbReference type="ChEBI" id="CHEBI:57856"/>
        <dbReference type="ChEBI" id="CHEBI:59789"/>
        <dbReference type="ChEBI" id="CHEBI:167623"/>
        <dbReference type="ChEBI" id="CHEBI:172880"/>
    </reaction>
    <physiologicalReaction direction="left-to-right" evidence="3">
        <dbReference type="Rhea" id="RHEA:78508"/>
    </physiologicalReaction>
</comment>
<evidence type="ECO:0000256" key="5">
    <source>
        <dbReference type="ARBA" id="ARBA00048763"/>
    </source>
</evidence>
<proteinExistence type="inferred from homology"/>
<evidence type="ECO:0000256" key="2">
    <source>
        <dbReference type="ARBA" id="ARBA00025783"/>
    </source>
</evidence>
<accession>I2H2N3</accession>
<dbReference type="GO" id="GO:0051321">
    <property type="term" value="P:meiotic cell cycle"/>
    <property type="evidence" value="ECO:0007669"/>
    <property type="project" value="EnsemblFungi"/>
</dbReference>
<dbReference type="SUPFAM" id="SSF53335">
    <property type="entry name" value="S-adenosyl-L-methionine-dependent methyltransferases"/>
    <property type="match status" value="1"/>
</dbReference>
<feature type="compositionally biased region" description="Basic residues" evidence="8">
    <location>
        <begin position="11"/>
        <end position="25"/>
    </location>
</feature>
<dbReference type="InterPro" id="IPR029063">
    <property type="entry name" value="SAM-dependent_MTases_sf"/>
</dbReference>
<reference evidence="9 10" key="1">
    <citation type="journal article" date="2011" name="Proc. Natl. Acad. Sci. U.S.A.">
        <title>Evolutionary erosion of yeast sex chromosomes by mating-type switching accidents.</title>
        <authorList>
            <person name="Gordon J.L."/>
            <person name="Armisen D."/>
            <person name="Proux-Wera E."/>
            <person name="Oheigeartaigh S.S."/>
            <person name="Byrne K.P."/>
            <person name="Wolfe K.H."/>
        </authorList>
    </citation>
    <scope>NUCLEOTIDE SEQUENCE [LARGE SCALE GENOMIC DNA]</scope>
    <source>
        <strain evidence="10">ATCC 34711 / CBS 6284 / DSM 70876 / NBRC 10599 / NRRL Y-10934 / UCD 77-7</strain>
    </source>
</reference>
<feature type="region of interest" description="Disordered" evidence="8">
    <location>
        <begin position="1"/>
        <end position="25"/>
    </location>
</feature>
<dbReference type="FunCoup" id="I2H2N3">
    <property type="interactions" value="140"/>
</dbReference>
<dbReference type="Pfam" id="PF09445">
    <property type="entry name" value="Methyltransf_15"/>
    <property type="match status" value="1"/>
</dbReference>
<comment type="catalytic activity">
    <reaction evidence="6">
        <text>a 5'-end (N(7)-methyl 5'-triphosphoguanosine)-ribonucleoside in snRNA + S-adenosyl-L-methionine = a 5'-end (N(2),N(7)-dimethyl 5'-triphosphoguanosine)-ribonucleoside in snRNA + S-adenosyl-L-homocysteine + H(+)</text>
        <dbReference type="Rhea" id="RHEA:78471"/>
        <dbReference type="Rhea" id="RHEA-COMP:19085"/>
        <dbReference type="Rhea" id="RHEA-COMP:19087"/>
        <dbReference type="ChEBI" id="CHEBI:15378"/>
        <dbReference type="ChEBI" id="CHEBI:57856"/>
        <dbReference type="ChEBI" id="CHEBI:59789"/>
        <dbReference type="ChEBI" id="CHEBI:156461"/>
        <dbReference type="ChEBI" id="CHEBI:172880"/>
    </reaction>
    <physiologicalReaction direction="left-to-right" evidence="6">
        <dbReference type="Rhea" id="RHEA:78472"/>
    </physiologicalReaction>
</comment>
<dbReference type="AlphaFoldDB" id="I2H2N3"/>
<dbReference type="Gene3D" id="3.40.50.150">
    <property type="entry name" value="Vaccinia Virus protein VP39"/>
    <property type="match status" value="1"/>
</dbReference>
<dbReference type="PANTHER" id="PTHR14741">
    <property type="entry name" value="S-ADENOSYLMETHIONINE-DEPENDENT METHYLTRANSFERASE RELATED"/>
    <property type="match status" value="1"/>
</dbReference>
<dbReference type="InParanoid" id="I2H2N3"/>
<organism evidence="9 10">
    <name type="scientific">Henningerozyma blattae (strain ATCC 34711 / CBS 6284 / DSM 70876 / NBRC 10599 / NRRL Y-10934 / UCD 77-7)</name>
    <name type="common">Yeast</name>
    <name type="synonym">Tetrapisispora blattae</name>
    <dbReference type="NCBI Taxonomy" id="1071380"/>
    <lineage>
        <taxon>Eukaryota</taxon>
        <taxon>Fungi</taxon>
        <taxon>Dikarya</taxon>
        <taxon>Ascomycota</taxon>
        <taxon>Saccharomycotina</taxon>
        <taxon>Saccharomycetes</taxon>
        <taxon>Saccharomycetales</taxon>
        <taxon>Saccharomycetaceae</taxon>
        <taxon>Henningerozyma</taxon>
    </lineage>
</organism>
<dbReference type="GO" id="GO:0032210">
    <property type="term" value="P:regulation of telomere maintenance via telomerase"/>
    <property type="evidence" value="ECO:0007669"/>
    <property type="project" value="EnsemblFungi"/>
</dbReference>
<evidence type="ECO:0000256" key="8">
    <source>
        <dbReference type="SAM" id="MobiDB-lite"/>
    </source>
</evidence>
<comment type="catalytic activity">
    <reaction evidence="5">
        <text>a 5'-end (N(2),N(7)-dimethyl 5'-triphosphoguanosine)-ribonucleoside in snRNA + S-adenosyl-L-methionine = a 5'-end (N(2),N(2),N(7)-trimethyl 5'-triphosphoguanosine)-ribonucleoside in snRNA + S-adenosyl-L-homocysteine + H(+)</text>
        <dbReference type="Rhea" id="RHEA:78479"/>
        <dbReference type="Rhea" id="RHEA-COMP:19087"/>
        <dbReference type="Rhea" id="RHEA-COMP:19089"/>
        <dbReference type="ChEBI" id="CHEBI:15378"/>
        <dbReference type="ChEBI" id="CHEBI:57856"/>
        <dbReference type="ChEBI" id="CHEBI:59789"/>
        <dbReference type="ChEBI" id="CHEBI:167623"/>
        <dbReference type="ChEBI" id="CHEBI:172880"/>
    </reaction>
    <physiologicalReaction direction="left-to-right" evidence="5">
        <dbReference type="Rhea" id="RHEA:78480"/>
    </physiologicalReaction>
</comment>
<dbReference type="GO" id="GO:0008033">
    <property type="term" value="P:tRNA processing"/>
    <property type="evidence" value="ECO:0007669"/>
    <property type="project" value="EnsemblFungi"/>
</dbReference>
<dbReference type="OMA" id="KALCIYY"/>
<evidence type="ECO:0000256" key="6">
    <source>
        <dbReference type="ARBA" id="ARBA00049075"/>
    </source>
</evidence>
<evidence type="ECO:0000256" key="3">
    <source>
        <dbReference type="ARBA" id="ARBA00047418"/>
    </source>
</evidence>
<comment type="similarity">
    <text evidence="2">Belongs to the methyltransferase superfamily. Trimethylguanosine synthase family.</text>
</comment>
<gene>
    <name evidence="9" type="primary">TBLA0D01270</name>
    <name evidence="9" type="ORF">TBLA_0D01270</name>
</gene>
<protein>
    <recommendedName>
        <fullName evidence="1">Trimethylguanosine synthase</fullName>
    </recommendedName>
    <alternativeName>
        <fullName evidence="7">Cap-specific guanine-N(2) methyltransferase</fullName>
    </alternativeName>
</protein>
<evidence type="ECO:0000256" key="7">
    <source>
        <dbReference type="ARBA" id="ARBA00049790"/>
    </source>
</evidence>
<dbReference type="InterPro" id="IPR019012">
    <property type="entry name" value="RNA_cap_Gua-N2-MeTrfase"/>
</dbReference>
<dbReference type="CDD" id="cd02440">
    <property type="entry name" value="AdoMet_MTases"/>
    <property type="match status" value="1"/>
</dbReference>
<dbReference type="HOGENOM" id="CLU_029658_2_0_1"/>
<dbReference type="Proteomes" id="UP000002866">
    <property type="component" value="Chromosome 4"/>
</dbReference>
<evidence type="ECO:0000313" key="10">
    <source>
        <dbReference type="Proteomes" id="UP000002866"/>
    </source>
</evidence>
<sequence length="336" mass="39031">MGRSSSLKTARLSKKTKKLEKQKALKKKLKKISKTDGAEYSKQLKNFLNVNAKNHQNYYCKLIKYFKKDKYRVHPNQMKNTGITKENSNKLRKYWQNRYTLFTKMVDQPIYLTEELWYSVSPEKFAIFIAKFIKTCIPDGKNALDVFCGGGGNTIQLAKIFDKVYGIDNSIKHLYCTYKNSQTYNVENNTFLILGDWMKDKVREQFHYKRDQSKIKLDIIFASPPWGGPEYLKSSKYDLEKNLIPVGLTQLLQTLKECSDNIIIFLPKNSSLEQISQATRNVYGNESKCRVVYIKENGYMKGICAMWGDALINYYGETPEEKSAEQNQQVSYEIDG</sequence>
<dbReference type="RefSeq" id="XP_004180154.1">
    <property type="nucleotide sequence ID" value="XM_004180106.1"/>
</dbReference>
<dbReference type="KEGG" id="tbl:TBLA_0D01270"/>
<dbReference type="PANTHER" id="PTHR14741:SF32">
    <property type="entry name" value="TRIMETHYLGUANOSINE SYNTHASE"/>
    <property type="match status" value="1"/>
</dbReference>
<evidence type="ECO:0000256" key="1">
    <source>
        <dbReference type="ARBA" id="ARBA00018517"/>
    </source>
</evidence>
<dbReference type="GO" id="GO:0017126">
    <property type="term" value="P:nucleologenesis"/>
    <property type="evidence" value="ECO:0007669"/>
    <property type="project" value="EnsemblFungi"/>
</dbReference>
<dbReference type="GO" id="GO:0005730">
    <property type="term" value="C:nucleolus"/>
    <property type="evidence" value="ECO:0007669"/>
    <property type="project" value="EnsemblFungi"/>
</dbReference>
<dbReference type="GeneID" id="14495618"/>
<comment type="catalytic activity">
    <reaction evidence="4">
        <text>a 5'-end (N(7)-methyl 5'-triphosphoguanosine)-ribonucleoside in snoRNA + S-adenosyl-L-methionine = a 5'-end (N(2),N(7)-dimethyl 5'-triphosphoguanosine)-ribonucleoside in snoRNA + S-adenosyl-L-homocysteine + H(+)</text>
        <dbReference type="Rhea" id="RHEA:78475"/>
        <dbReference type="Rhea" id="RHEA-COMP:19086"/>
        <dbReference type="Rhea" id="RHEA-COMP:19088"/>
        <dbReference type="ChEBI" id="CHEBI:15378"/>
        <dbReference type="ChEBI" id="CHEBI:57856"/>
        <dbReference type="ChEBI" id="CHEBI:59789"/>
        <dbReference type="ChEBI" id="CHEBI:156461"/>
        <dbReference type="ChEBI" id="CHEBI:172880"/>
    </reaction>
    <physiologicalReaction direction="left-to-right" evidence="4">
        <dbReference type="Rhea" id="RHEA:78476"/>
    </physiologicalReaction>
</comment>
<dbReference type="eggNOG" id="KOG2730">
    <property type="taxonomic scope" value="Eukaryota"/>
</dbReference>
<evidence type="ECO:0000313" key="9">
    <source>
        <dbReference type="EMBL" id="CCH60635.1"/>
    </source>
</evidence>
<dbReference type="EMBL" id="HE806319">
    <property type="protein sequence ID" value="CCH60635.1"/>
    <property type="molecule type" value="Genomic_DNA"/>
</dbReference>
<dbReference type="STRING" id="1071380.I2H2N3"/>
<evidence type="ECO:0000256" key="4">
    <source>
        <dbReference type="ARBA" id="ARBA00048740"/>
    </source>
</evidence>
<name>I2H2N3_HENB6</name>
<dbReference type="GO" id="GO:0071164">
    <property type="term" value="F:RNA cap trimethylguanosine synthase activity"/>
    <property type="evidence" value="ECO:0007669"/>
    <property type="project" value="TreeGrafter"/>
</dbReference>
<keyword evidence="10" id="KW-1185">Reference proteome</keyword>